<dbReference type="Proteomes" id="UP000002527">
    <property type="component" value="Chromosome"/>
</dbReference>
<sequence>MSLKQYLCKRIKNVDNFDFQKSQFENMFLFFN</sequence>
<dbReference type="EMBL" id="AE017194">
    <property type="protein sequence ID" value="AAS41053.1"/>
    <property type="molecule type" value="Genomic_DNA"/>
</dbReference>
<dbReference type="HOGENOM" id="CLU_3387846_0_0_9"/>
<proteinExistence type="predicted"/>
<organism evidence="1 2">
    <name type="scientific">Bacillus cereus (strain ATCC 10987 / NRS 248)</name>
    <dbReference type="NCBI Taxonomy" id="222523"/>
    <lineage>
        <taxon>Bacteria</taxon>
        <taxon>Bacillati</taxon>
        <taxon>Bacillota</taxon>
        <taxon>Bacilli</taxon>
        <taxon>Bacillales</taxon>
        <taxon>Bacillaceae</taxon>
        <taxon>Bacillus</taxon>
        <taxon>Bacillus cereus group</taxon>
    </lineage>
</organism>
<gene>
    <name evidence="1" type="ordered locus">BCE_2132</name>
</gene>
<name>Q739K8_BACC1</name>
<dbReference type="KEGG" id="bca:BCE_2132"/>
<protein>
    <submittedName>
        <fullName evidence="1">Uncharacterized protein</fullName>
    </submittedName>
</protein>
<accession>Q739K8</accession>
<reference evidence="1 2" key="1">
    <citation type="journal article" date="2004" name="Nucleic Acids Res.">
        <title>The genome sequence of Bacillus cereus ATCC 10987 reveals metabolic adaptations and a large plasmid related to Bacillus anthracis pXO1.</title>
        <authorList>
            <person name="Rasko D.A."/>
            <person name="Ravel J."/>
            <person name="Okstad O.A."/>
            <person name="Helgason E."/>
            <person name="Cer R.Z."/>
            <person name="Jiang L."/>
            <person name="Shores K.A."/>
            <person name="Fouts D.E."/>
            <person name="Tourasse N.J."/>
            <person name="Angiuoli S.V."/>
            <person name="Kolonay J."/>
            <person name="Nelson W.C."/>
            <person name="Kolsto A.-B."/>
            <person name="Fraser C.M."/>
            <person name="Read T.D."/>
        </authorList>
    </citation>
    <scope>NUCLEOTIDE SEQUENCE [LARGE SCALE GENOMIC DNA]</scope>
    <source>
        <strain evidence="2">ATCC 10987 / NRS 248</strain>
    </source>
</reference>
<evidence type="ECO:0000313" key="1">
    <source>
        <dbReference type="EMBL" id="AAS41053.1"/>
    </source>
</evidence>
<dbReference type="AlphaFoldDB" id="Q739K8"/>
<evidence type="ECO:0000313" key="2">
    <source>
        <dbReference type="Proteomes" id="UP000002527"/>
    </source>
</evidence>